<dbReference type="EMBL" id="BMUE01000015">
    <property type="protein sequence ID" value="GGW71896.1"/>
    <property type="molecule type" value="Genomic_DNA"/>
</dbReference>
<feature type="compositionally biased region" description="Basic and acidic residues" evidence="1">
    <location>
        <begin position="22"/>
        <end position="33"/>
    </location>
</feature>
<keyword evidence="3" id="KW-1185">Reference proteome</keyword>
<protein>
    <submittedName>
        <fullName evidence="2">Uncharacterized protein</fullName>
    </submittedName>
</protein>
<feature type="compositionally biased region" description="Basic and acidic residues" evidence="1">
    <location>
        <begin position="1"/>
        <end position="12"/>
    </location>
</feature>
<organism evidence="2 3">
    <name type="scientific">Streptomyces lucensis JCM 4490</name>
    <dbReference type="NCBI Taxonomy" id="1306176"/>
    <lineage>
        <taxon>Bacteria</taxon>
        <taxon>Bacillati</taxon>
        <taxon>Actinomycetota</taxon>
        <taxon>Actinomycetes</taxon>
        <taxon>Kitasatosporales</taxon>
        <taxon>Streptomycetaceae</taxon>
        <taxon>Streptomyces</taxon>
    </lineage>
</organism>
<comment type="caution">
    <text evidence="2">The sequence shown here is derived from an EMBL/GenBank/DDBJ whole genome shotgun (WGS) entry which is preliminary data.</text>
</comment>
<accession>A0A918JBE4</accession>
<reference evidence="2" key="1">
    <citation type="journal article" date="2014" name="Int. J. Syst. Evol. Microbiol.">
        <title>Complete genome sequence of Corynebacterium casei LMG S-19264T (=DSM 44701T), isolated from a smear-ripened cheese.</title>
        <authorList>
            <consortium name="US DOE Joint Genome Institute (JGI-PGF)"/>
            <person name="Walter F."/>
            <person name="Albersmeier A."/>
            <person name="Kalinowski J."/>
            <person name="Ruckert C."/>
        </authorList>
    </citation>
    <scope>NUCLEOTIDE SEQUENCE</scope>
    <source>
        <strain evidence="2">JCM 4490</strain>
    </source>
</reference>
<name>A0A918JBE4_9ACTN</name>
<proteinExistence type="predicted"/>
<evidence type="ECO:0000313" key="3">
    <source>
        <dbReference type="Proteomes" id="UP000620224"/>
    </source>
</evidence>
<dbReference type="RefSeq" id="WP_373305193.1">
    <property type="nucleotide sequence ID" value="NZ_BMUE01000015.1"/>
</dbReference>
<sequence length="74" mass="7630">MPEDSLRLDGAPHGDVSFPGREMVRGGGKGDARTADVAEGHVRTLTTSHLKWLVDPAPAARALAETAALLPAGS</sequence>
<reference evidence="2" key="2">
    <citation type="submission" date="2020-09" db="EMBL/GenBank/DDBJ databases">
        <authorList>
            <person name="Sun Q."/>
            <person name="Ohkuma M."/>
        </authorList>
    </citation>
    <scope>NUCLEOTIDE SEQUENCE</scope>
    <source>
        <strain evidence="2">JCM 4490</strain>
    </source>
</reference>
<dbReference type="AlphaFoldDB" id="A0A918JBE4"/>
<evidence type="ECO:0000313" key="2">
    <source>
        <dbReference type="EMBL" id="GGW71896.1"/>
    </source>
</evidence>
<feature type="region of interest" description="Disordered" evidence="1">
    <location>
        <begin position="1"/>
        <end position="33"/>
    </location>
</feature>
<gene>
    <name evidence="2" type="ORF">GCM10010503_56530</name>
</gene>
<evidence type="ECO:0000256" key="1">
    <source>
        <dbReference type="SAM" id="MobiDB-lite"/>
    </source>
</evidence>
<dbReference type="Proteomes" id="UP000620224">
    <property type="component" value="Unassembled WGS sequence"/>
</dbReference>